<dbReference type="RefSeq" id="WP_163863356.1">
    <property type="nucleotide sequence ID" value="NZ_CP095443.1"/>
</dbReference>
<organism evidence="3 4">
    <name type="scientific">Providencia stuartii</name>
    <dbReference type="NCBI Taxonomy" id="588"/>
    <lineage>
        <taxon>Bacteria</taxon>
        <taxon>Pseudomonadati</taxon>
        <taxon>Pseudomonadota</taxon>
        <taxon>Gammaproteobacteria</taxon>
        <taxon>Enterobacterales</taxon>
        <taxon>Morganellaceae</taxon>
        <taxon>Providencia</taxon>
    </lineage>
</organism>
<feature type="coiled-coil region" evidence="1">
    <location>
        <begin position="65"/>
        <end position="92"/>
    </location>
</feature>
<dbReference type="Proteomes" id="UP001495779">
    <property type="component" value="Unassembled WGS sequence"/>
</dbReference>
<protein>
    <submittedName>
        <fullName evidence="3">Capsule assembly Wzi family protein</fullName>
    </submittedName>
</protein>
<name>A0ABD5LDK5_PROST</name>
<dbReference type="InterPro" id="IPR026950">
    <property type="entry name" value="Caps_assemb_Wzi"/>
</dbReference>
<reference evidence="3 4" key="1">
    <citation type="submission" date="2021-04" db="EMBL/GenBank/DDBJ databases">
        <title>Determining the burden of carbapenem-resistant Enterobacterales from a tertiary public heath setting in Bangladesh: a clinical, epidemiological, and molecular study.</title>
        <authorList>
            <person name="Farzana R."/>
            <person name="Walsh T.R."/>
        </authorList>
    </citation>
    <scope>NUCLEOTIDE SEQUENCE [LARGE SCALE GENOMIC DNA]</scope>
    <source>
        <strain evidence="4">dmpro_s316</strain>
    </source>
</reference>
<evidence type="ECO:0000256" key="2">
    <source>
        <dbReference type="SAM" id="SignalP"/>
    </source>
</evidence>
<feature type="chain" id="PRO_5044769076" evidence="2">
    <location>
        <begin position="25"/>
        <end position="479"/>
    </location>
</feature>
<dbReference type="AlphaFoldDB" id="A0ABD5LDK5"/>
<evidence type="ECO:0000313" key="3">
    <source>
        <dbReference type="EMBL" id="MER5078874.1"/>
    </source>
</evidence>
<evidence type="ECO:0000313" key="4">
    <source>
        <dbReference type="Proteomes" id="UP001495779"/>
    </source>
</evidence>
<sequence length="479" mass="53892">MKKIKLTKLAILTLLSAMSGNALAGGLVLPDNNLRNDLAWLSERNVIQISLSTWPLSAEEITRSLNNANITNSEQEAIVQRIKQQLNRTKNSVQLQTYLSTGKPSMPQGFAQSEYSDFRYTVEGNYSTDDVDLNLKANAERALRVENGSDYNLNGSYGGVKIWNQWVSFGEIPQWWGPGHDGSLIRTDAARPVTGFLMQRADQSPFETPWLSWIGSWQYQLTAGQIKQYPVQSGVKLIGLRVTMNPTDFFELGGARTIMWAGDGRPSSASSFWDAMTGHSNTTDKSKDPGNQLAGFDFKLKLYPLINLPLSVYGQYTGEDEAGYLPSHNAYMMGLEGYHSLAGNPLSWYIEAANTRTEWNNYNVMYMHSVYKAGYYQQGYPLGHAMGGDGRMLSTKIEYTLDDSNRISTRLMYAKVNPKNQWQNKAFPESETIKGLDLGWWHNFDDRVSTDAKVWVSKTDYDTRDDIGASVMVTLPFKW</sequence>
<feature type="signal peptide" evidence="2">
    <location>
        <begin position="1"/>
        <end position="24"/>
    </location>
</feature>
<keyword evidence="1" id="KW-0175">Coiled coil</keyword>
<accession>A0ABD5LDK5</accession>
<comment type="caution">
    <text evidence="3">The sequence shown here is derived from an EMBL/GenBank/DDBJ whole genome shotgun (WGS) entry which is preliminary data.</text>
</comment>
<dbReference type="Gene3D" id="2.40.160.130">
    <property type="entry name" value="Capsule assembly protein Wzi"/>
    <property type="match status" value="1"/>
</dbReference>
<proteinExistence type="predicted"/>
<gene>
    <name evidence="3" type="ORF">KDV35_18700</name>
</gene>
<keyword evidence="2" id="KW-0732">Signal</keyword>
<dbReference type="EMBL" id="JAGSRH010000044">
    <property type="protein sequence ID" value="MER5078874.1"/>
    <property type="molecule type" value="Genomic_DNA"/>
</dbReference>
<evidence type="ECO:0000256" key="1">
    <source>
        <dbReference type="SAM" id="Coils"/>
    </source>
</evidence>
<dbReference type="InterPro" id="IPR038636">
    <property type="entry name" value="Wzi_sf"/>
</dbReference>
<dbReference type="Pfam" id="PF14052">
    <property type="entry name" value="Caps_assemb_Wzi"/>
    <property type="match status" value="1"/>
</dbReference>